<evidence type="ECO:0000313" key="11">
    <source>
        <dbReference type="EMBL" id="MWV44709.1"/>
    </source>
</evidence>
<dbReference type="Pfam" id="PF00697">
    <property type="entry name" value="PRAI"/>
    <property type="match status" value="1"/>
</dbReference>
<dbReference type="PANTHER" id="PTHR42894:SF1">
    <property type="entry name" value="N-(5'-PHOSPHORIBOSYL)ANTHRANILATE ISOMERASE"/>
    <property type="match status" value="1"/>
</dbReference>
<protein>
    <recommendedName>
        <fullName evidence="4 9">N-(5'-phosphoribosyl)anthranilate isomerase</fullName>
        <shortName evidence="9">PRAI</shortName>
        <ecNumber evidence="3 9">5.3.1.24</ecNumber>
    </recommendedName>
</protein>
<comment type="caution">
    <text evidence="11">The sequence shown here is derived from an EMBL/GenBank/DDBJ whole genome shotgun (WGS) entry which is preliminary data.</text>
</comment>
<feature type="domain" description="N-(5'phosphoribosyl) anthranilate isomerase (PRAI)" evidence="10">
    <location>
        <begin position="6"/>
        <end position="218"/>
    </location>
</feature>
<dbReference type="GO" id="GO:0000162">
    <property type="term" value="P:L-tryptophan biosynthetic process"/>
    <property type="evidence" value="ECO:0007669"/>
    <property type="project" value="UniProtKB-UniRule"/>
</dbReference>
<evidence type="ECO:0000256" key="3">
    <source>
        <dbReference type="ARBA" id="ARBA00012572"/>
    </source>
</evidence>
<comment type="pathway">
    <text evidence="2 9">Amino-acid biosynthesis; L-tryptophan biosynthesis; L-tryptophan from chorismate: step 3/5.</text>
</comment>
<dbReference type="GO" id="GO:0004640">
    <property type="term" value="F:phosphoribosylanthranilate isomerase activity"/>
    <property type="evidence" value="ECO:0007669"/>
    <property type="project" value="UniProtKB-UniRule"/>
</dbReference>
<keyword evidence="12" id="KW-1185">Reference proteome</keyword>
<dbReference type="CDD" id="cd00405">
    <property type="entry name" value="PRAI"/>
    <property type="match status" value="1"/>
</dbReference>
<keyword evidence="8 9" id="KW-0413">Isomerase</keyword>
<dbReference type="InterPro" id="IPR011060">
    <property type="entry name" value="RibuloseP-bd_barrel"/>
</dbReference>
<keyword evidence="6 9" id="KW-0822">Tryptophan biosynthesis</keyword>
<dbReference type="UniPathway" id="UPA00035">
    <property type="reaction ID" value="UER00042"/>
</dbReference>
<dbReference type="SUPFAM" id="SSF51366">
    <property type="entry name" value="Ribulose-phoshate binding barrel"/>
    <property type="match status" value="1"/>
</dbReference>
<evidence type="ECO:0000256" key="1">
    <source>
        <dbReference type="ARBA" id="ARBA00001164"/>
    </source>
</evidence>
<dbReference type="Proteomes" id="UP000460318">
    <property type="component" value="Unassembled WGS sequence"/>
</dbReference>
<evidence type="ECO:0000256" key="7">
    <source>
        <dbReference type="ARBA" id="ARBA00023141"/>
    </source>
</evidence>
<evidence type="ECO:0000256" key="9">
    <source>
        <dbReference type="HAMAP-Rule" id="MF_00135"/>
    </source>
</evidence>
<dbReference type="AlphaFoldDB" id="A0A7X3IIT1"/>
<dbReference type="InterPro" id="IPR001240">
    <property type="entry name" value="PRAI_dom"/>
</dbReference>
<evidence type="ECO:0000256" key="8">
    <source>
        <dbReference type="ARBA" id="ARBA00023235"/>
    </source>
</evidence>
<name>A0A7X3IIT1_9BACL</name>
<dbReference type="HAMAP" id="MF_00135">
    <property type="entry name" value="PRAI"/>
    <property type="match status" value="1"/>
</dbReference>
<evidence type="ECO:0000313" key="12">
    <source>
        <dbReference type="Proteomes" id="UP000460318"/>
    </source>
</evidence>
<dbReference type="EC" id="5.3.1.24" evidence="3 9"/>
<evidence type="ECO:0000256" key="5">
    <source>
        <dbReference type="ARBA" id="ARBA00022605"/>
    </source>
</evidence>
<keyword evidence="7 9" id="KW-0057">Aromatic amino acid biosynthesis</keyword>
<dbReference type="PANTHER" id="PTHR42894">
    <property type="entry name" value="N-(5'-PHOSPHORIBOSYL)ANTHRANILATE ISOMERASE"/>
    <property type="match status" value="1"/>
</dbReference>
<dbReference type="EMBL" id="WUBI01000002">
    <property type="protein sequence ID" value="MWV44709.1"/>
    <property type="molecule type" value="Genomic_DNA"/>
</dbReference>
<evidence type="ECO:0000256" key="2">
    <source>
        <dbReference type="ARBA" id="ARBA00004664"/>
    </source>
</evidence>
<dbReference type="RefSeq" id="WP_160498336.1">
    <property type="nucleotide sequence ID" value="NZ_WUBI01000002.1"/>
</dbReference>
<organism evidence="11 12">
    <name type="scientific">Paenibacillus dendrobii</name>
    <dbReference type="NCBI Taxonomy" id="2691084"/>
    <lineage>
        <taxon>Bacteria</taxon>
        <taxon>Bacillati</taxon>
        <taxon>Bacillota</taxon>
        <taxon>Bacilli</taxon>
        <taxon>Bacillales</taxon>
        <taxon>Paenibacillaceae</taxon>
        <taxon>Paenibacillus</taxon>
    </lineage>
</organism>
<comment type="catalytic activity">
    <reaction evidence="1 9">
        <text>N-(5-phospho-beta-D-ribosyl)anthranilate = 1-(2-carboxyphenylamino)-1-deoxy-D-ribulose 5-phosphate</text>
        <dbReference type="Rhea" id="RHEA:21540"/>
        <dbReference type="ChEBI" id="CHEBI:18277"/>
        <dbReference type="ChEBI" id="CHEBI:58613"/>
        <dbReference type="EC" id="5.3.1.24"/>
    </reaction>
</comment>
<dbReference type="InterPro" id="IPR013785">
    <property type="entry name" value="Aldolase_TIM"/>
</dbReference>
<keyword evidence="5 9" id="KW-0028">Amino-acid biosynthesis</keyword>
<proteinExistence type="inferred from homology"/>
<gene>
    <name evidence="9" type="primary">trpF</name>
    <name evidence="11" type="ORF">GRF59_13905</name>
</gene>
<evidence type="ECO:0000256" key="4">
    <source>
        <dbReference type="ARBA" id="ARBA00022272"/>
    </source>
</evidence>
<reference evidence="11 12" key="1">
    <citation type="submission" date="2019-12" db="EMBL/GenBank/DDBJ databases">
        <title>Paenibacillus sp. nov., an endophytic bacterium isolated from the stem of Dendrobium.</title>
        <authorList>
            <person name="Zhao R."/>
        </authorList>
    </citation>
    <scope>NUCLEOTIDE SEQUENCE [LARGE SCALE GENOMIC DNA]</scope>
    <source>
        <strain evidence="11 12">HJL G12</strain>
    </source>
</reference>
<comment type="similarity">
    <text evidence="9">Belongs to the TrpF family.</text>
</comment>
<evidence type="ECO:0000259" key="10">
    <source>
        <dbReference type="Pfam" id="PF00697"/>
    </source>
</evidence>
<dbReference type="Gene3D" id="3.20.20.70">
    <property type="entry name" value="Aldolase class I"/>
    <property type="match status" value="1"/>
</dbReference>
<evidence type="ECO:0000256" key="6">
    <source>
        <dbReference type="ARBA" id="ARBA00022822"/>
    </source>
</evidence>
<accession>A0A7X3IIT1</accession>
<sequence>MDNTKVKICGLQGVEVLKSMINMPVDYIGFVFAKSRRQVSARTAASMADVIKDWKAPVVPRSVGVFVNPEMDMLEDIMSEIRLDVIQLHGQESPNFCRDIKERFQVDLFKVVSVGQQHQADGNPVAFQDYAGVIDALLLDTFEPQYGGGSGSTFSWEKIPEYQEWTRSQGIPLIVAGGLNASNVAGLMRDYAPDGVDVSSGVETNGAKDLEKIEAFVERVKQA</sequence>
<dbReference type="InterPro" id="IPR044643">
    <property type="entry name" value="TrpF_fam"/>
</dbReference>